<dbReference type="STRING" id="174720.A0A0N5B6A3"/>
<dbReference type="Pfam" id="PF00105">
    <property type="entry name" value="zf-C4"/>
    <property type="match status" value="1"/>
</dbReference>
<protein>
    <submittedName>
        <fullName evidence="15">Transcription factor HNF-4 homolog</fullName>
    </submittedName>
</protein>
<evidence type="ECO:0000259" key="12">
    <source>
        <dbReference type="PROSITE" id="PS51030"/>
    </source>
</evidence>
<dbReference type="PROSITE" id="PS51843">
    <property type="entry name" value="NR_LBD"/>
    <property type="match status" value="1"/>
</dbReference>
<dbReference type="Gene3D" id="1.10.565.10">
    <property type="entry name" value="Retinoid X Receptor"/>
    <property type="match status" value="1"/>
</dbReference>
<comment type="similarity">
    <text evidence="2 11">Belongs to the nuclear hormone receptor family.</text>
</comment>
<keyword evidence="14" id="KW-1185">Reference proteome</keyword>
<evidence type="ECO:0000313" key="14">
    <source>
        <dbReference type="Proteomes" id="UP000046392"/>
    </source>
</evidence>
<evidence type="ECO:0000256" key="1">
    <source>
        <dbReference type="ARBA" id="ARBA00004123"/>
    </source>
</evidence>
<dbReference type="Pfam" id="PF00104">
    <property type="entry name" value="Hormone_recep"/>
    <property type="match status" value="1"/>
</dbReference>
<feature type="domain" description="NR LBD" evidence="13">
    <location>
        <begin position="177"/>
        <end position="440"/>
    </location>
</feature>
<dbReference type="InterPro" id="IPR035500">
    <property type="entry name" value="NHR-like_dom_sf"/>
</dbReference>
<dbReference type="SMART" id="SM00430">
    <property type="entry name" value="HOLI"/>
    <property type="match status" value="1"/>
</dbReference>
<dbReference type="GO" id="GO:0005634">
    <property type="term" value="C:nucleus"/>
    <property type="evidence" value="ECO:0007669"/>
    <property type="project" value="UniProtKB-SubCell"/>
</dbReference>
<evidence type="ECO:0000256" key="2">
    <source>
        <dbReference type="ARBA" id="ARBA00005993"/>
    </source>
</evidence>
<sequence length="440" mass="50705">MTYNTDVFTVKEILKTNCIGEETQNSTIERDDIYRKIEYCKICGDLADSYHYSVSSCRGCNAFFRRAINLNMTFVCRHGGNCLINKNTRCACRSCRFDKCIEAGMDPMAVQPRKDFNRDMNKHGNENENESNMFFDNIQSKSPENDIDKKWGKETNNSINITNFTQAQMNVEDRPTSPSSTCQELSYFFDLIKKYPEDCERRRILCCDTVEEMLLPNNYLPQPCFINDIISTYKIEMSLMFEWMTNVPGFSNIPSPKDKAKLIKEFSSKFYLLNILGNTIDLGLDDKVMLVNNRYILPQICPIIDSQNMINNQLVNILYGKTCLDILVELIEPMKDMNIEIFEIIALRIIMFWNPGNIGLSKDCISYCQIYSESFIKHLDRWYELKGKDGSEISLRVAKIILLIPGIVKISHTLKGILETLGNDHLVSFGDDSLKKILTI</sequence>
<dbReference type="GO" id="GO:0000978">
    <property type="term" value="F:RNA polymerase II cis-regulatory region sequence-specific DNA binding"/>
    <property type="evidence" value="ECO:0007669"/>
    <property type="project" value="InterPro"/>
</dbReference>
<dbReference type="PANTHER" id="PTHR47630">
    <property type="entry name" value="NUCLEAR HORMONE RECEPTOR FAMILY-RELATED-RELATED"/>
    <property type="match status" value="1"/>
</dbReference>
<keyword evidence="7 11" id="KW-0238">DNA-binding</keyword>
<keyword evidence="4 11" id="KW-0863">Zinc-finger</keyword>
<name>A0A0N5B6A3_STREA</name>
<dbReference type="InterPro" id="IPR001628">
    <property type="entry name" value="Znf_hrmn_rcpt"/>
</dbReference>
<dbReference type="Proteomes" id="UP000046392">
    <property type="component" value="Unplaced"/>
</dbReference>
<dbReference type="SUPFAM" id="SSF57716">
    <property type="entry name" value="Glucocorticoid receptor-like (DNA-binding domain)"/>
    <property type="match status" value="1"/>
</dbReference>
<evidence type="ECO:0000256" key="11">
    <source>
        <dbReference type="RuleBase" id="RU004334"/>
    </source>
</evidence>
<proteinExistence type="inferred from homology"/>
<dbReference type="CDD" id="cd06960">
    <property type="entry name" value="NR_DBD_HNF4A"/>
    <property type="match status" value="1"/>
</dbReference>
<evidence type="ECO:0000313" key="15">
    <source>
        <dbReference type="WBParaSite" id="SPAL_0000159200.1"/>
    </source>
</evidence>
<keyword evidence="10 11" id="KW-0539">Nucleus</keyword>
<organism evidence="14 15">
    <name type="scientific">Strongyloides papillosus</name>
    <name type="common">Intestinal threadworm</name>
    <dbReference type="NCBI Taxonomy" id="174720"/>
    <lineage>
        <taxon>Eukaryota</taxon>
        <taxon>Metazoa</taxon>
        <taxon>Ecdysozoa</taxon>
        <taxon>Nematoda</taxon>
        <taxon>Chromadorea</taxon>
        <taxon>Rhabditida</taxon>
        <taxon>Tylenchina</taxon>
        <taxon>Panagrolaimomorpha</taxon>
        <taxon>Strongyloidoidea</taxon>
        <taxon>Strongyloididae</taxon>
        <taxon>Strongyloides</taxon>
    </lineage>
</organism>
<evidence type="ECO:0000256" key="3">
    <source>
        <dbReference type="ARBA" id="ARBA00022723"/>
    </source>
</evidence>
<evidence type="ECO:0000256" key="10">
    <source>
        <dbReference type="ARBA" id="ARBA00023242"/>
    </source>
</evidence>
<dbReference type="WBParaSite" id="SPAL_0000159200.1">
    <property type="protein sequence ID" value="SPAL_0000159200.1"/>
    <property type="gene ID" value="SPAL_0000159200"/>
</dbReference>
<keyword evidence="8 11" id="KW-0804">Transcription</keyword>
<keyword evidence="5 11" id="KW-0862">Zinc</keyword>
<dbReference type="Gene3D" id="3.30.50.10">
    <property type="entry name" value="Erythroid Transcription Factor GATA-1, subunit A"/>
    <property type="match status" value="1"/>
</dbReference>
<dbReference type="GO" id="GO:0003700">
    <property type="term" value="F:DNA-binding transcription factor activity"/>
    <property type="evidence" value="ECO:0007669"/>
    <property type="project" value="InterPro"/>
</dbReference>
<dbReference type="GO" id="GO:0008270">
    <property type="term" value="F:zinc ion binding"/>
    <property type="evidence" value="ECO:0007669"/>
    <property type="project" value="UniProtKB-KW"/>
</dbReference>
<dbReference type="PROSITE" id="PS00031">
    <property type="entry name" value="NUCLEAR_REC_DBD_1"/>
    <property type="match status" value="1"/>
</dbReference>
<dbReference type="InterPro" id="IPR052499">
    <property type="entry name" value="C.elegans_NHRs"/>
</dbReference>
<dbReference type="PROSITE" id="PS51030">
    <property type="entry name" value="NUCLEAR_REC_DBD_2"/>
    <property type="match status" value="1"/>
</dbReference>
<dbReference type="FunFam" id="3.30.50.10:FF:000030">
    <property type="entry name" value="Nuclear Hormone Receptor family"/>
    <property type="match status" value="1"/>
</dbReference>
<dbReference type="InterPro" id="IPR049636">
    <property type="entry name" value="HNF4-like_DBD"/>
</dbReference>
<evidence type="ECO:0000256" key="6">
    <source>
        <dbReference type="ARBA" id="ARBA00023015"/>
    </source>
</evidence>
<keyword evidence="6 11" id="KW-0805">Transcription regulation</keyword>
<evidence type="ECO:0000256" key="4">
    <source>
        <dbReference type="ARBA" id="ARBA00022771"/>
    </source>
</evidence>
<dbReference type="InterPro" id="IPR013088">
    <property type="entry name" value="Znf_NHR/GATA"/>
</dbReference>
<dbReference type="InterPro" id="IPR000536">
    <property type="entry name" value="Nucl_hrmn_rcpt_lig-bd"/>
</dbReference>
<evidence type="ECO:0000256" key="5">
    <source>
        <dbReference type="ARBA" id="ARBA00022833"/>
    </source>
</evidence>
<evidence type="ECO:0000256" key="7">
    <source>
        <dbReference type="ARBA" id="ARBA00023125"/>
    </source>
</evidence>
<comment type="subcellular location">
    <subcellularLocation>
        <location evidence="1 11">Nucleus</location>
    </subcellularLocation>
</comment>
<evidence type="ECO:0000256" key="9">
    <source>
        <dbReference type="ARBA" id="ARBA00023170"/>
    </source>
</evidence>
<keyword evidence="9 11" id="KW-0675">Receptor</keyword>
<reference evidence="15" key="1">
    <citation type="submission" date="2017-02" db="UniProtKB">
        <authorList>
            <consortium name="WormBaseParasite"/>
        </authorList>
    </citation>
    <scope>IDENTIFICATION</scope>
</reference>
<keyword evidence="3 11" id="KW-0479">Metal-binding</keyword>
<accession>A0A0N5B6A3</accession>
<dbReference type="SUPFAM" id="SSF48508">
    <property type="entry name" value="Nuclear receptor ligand-binding domain"/>
    <property type="match status" value="1"/>
</dbReference>
<evidence type="ECO:0000259" key="13">
    <source>
        <dbReference type="PROSITE" id="PS51843"/>
    </source>
</evidence>
<evidence type="ECO:0000256" key="8">
    <source>
        <dbReference type="ARBA" id="ARBA00023163"/>
    </source>
</evidence>
<dbReference type="PRINTS" id="PR00047">
    <property type="entry name" value="STROIDFINGER"/>
</dbReference>
<dbReference type="AlphaFoldDB" id="A0A0N5B6A3"/>
<dbReference type="SMART" id="SM00399">
    <property type="entry name" value="ZnF_C4"/>
    <property type="match status" value="1"/>
</dbReference>
<feature type="domain" description="Nuclear receptor" evidence="12">
    <location>
        <begin position="37"/>
        <end position="112"/>
    </location>
</feature>